<dbReference type="InterPro" id="IPR050624">
    <property type="entry name" value="HTH-type_Tx_Regulator"/>
</dbReference>
<evidence type="ECO:0000256" key="2">
    <source>
        <dbReference type="PROSITE-ProRule" id="PRU00335"/>
    </source>
</evidence>
<evidence type="ECO:0000313" key="5">
    <source>
        <dbReference type="Proteomes" id="UP000245080"/>
    </source>
</evidence>
<keyword evidence="1 2" id="KW-0238">DNA-binding</keyword>
<dbReference type="EMBL" id="QCXQ01000002">
    <property type="protein sequence ID" value="PWG00148.1"/>
    <property type="molecule type" value="Genomic_DNA"/>
</dbReference>
<dbReference type="InterPro" id="IPR001647">
    <property type="entry name" value="HTH_TetR"/>
</dbReference>
<evidence type="ECO:0000259" key="3">
    <source>
        <dbReference type="PROSITE" id="PS50977"/>
    </source>
</evidence>
<dbReference type="Proteomes" id="UP000245080">
    <property type="component" value="Unassembled WGS sequence"/>
</dbReference>
<dbReference type="Pfam" id="PF00440">
    <property type="entry name" value="TetR_N"/>
    <property type="match status" value="1"/>
</dbReference>
<dbReference type="PANTHER" id="PTHR43479">
    <property type="entry name" value="ACREF/ENVCD OPERON REPRESSOR-RELATED"/>
    <property type="match status" value="1"/>
</dbReference>
<dbReference type="OrthoDB" id="9810250at2"/>
<proteinExistence type="predicted"/>
<name>A0A2V1N078_9LACO</name>
<feature type="domain" description="HTH tetR-type" evidence="3">
    <location>
        <begin position="7"/>
        <end position="67"/>
    </location>
</feature>
<dbReference type="Gene3D" id="1.10.357.10">
    <property type="entry name" value="Tetracycline Repressor, domain 2"/>
    <property type="match status" value="1"/>
</dbReference>
<dbReference type="PROSITE" id="PS50977">
    <property type="entry name" value="HTH_TETR_2"/>
    <property type="match status" value="1"/>
</dbReference>
<dbReference type="GO" id="GO:0003677">
    <property type="term" value="F:DNA binding"/>
    <property type="evidence" value="ECO:0007669"/>
    <property type="project" value="UniProtKB-UniRule"/>
</dbReference>
<dbReference type="PANTHER" id="PTHR43479:SF11">
    <property type="entry name" value="ACREF_ENVCD OPERON REPRESSOR-RELATED"/>
    <property type="match status" value="1"/>
</dbReference>
<dbReference type="AlphaFoldDB" id="A0A2V1N078"/>
<organism evidence="4 5">
    <name type="scientific">Levilactobacillus bambusae</name>
    <dbReference type="NCBI Taxonomy" id="2024736"/>
    <lineage>
        <taxon>Bacteria</taxon>
        <taxon>Bacillati</taxon>
        <taxon>Bacillota</taxon>
        <taxon>Bacilli</taxon>
        <taxon>Lactobacillales</taxon>
        <taxon>Lactobacillaceae</taxon>
        <taxon>Levilactobacillus</taxon>
    </lineage>
</organism>
<gene>
    <name evidence="4" type="ORF">DCM90_04230</name>
</gene>
<evidence type="ECO:0000313" key="4">
    <source>
        <dbReference type="EMBL" id="PWG00148.1"/>
    </source>
</evidence>
<sequence length="182" mass="21256">MLTKLQQRTRRDIVIAMIDLVEKQSFESITITDICEESMLHRSTFYRYFTDKYDLLYGVFQYFADQLLEKDEQISVVDQLVTFVSSHRTFLIHATSSDKHETVYHEMMQLCLRVVDGRQYNPAYQEDVVVQTIHLQQNQPGKLIMGAVCGAIVGTLDQWLMQENLGTKESMITYLTQLIQKM</sequence>
<protein>
    <recommendedName>
        <fullName evidence="3">HTH tetR-type domain-containing protein</fullName>
    </recommendedName>
</protein>
<evidence type="ECO:0000256" key="1">
    <source>
        <dbReference type="ARBA" id="ARBA00023125"/>
    </source>
</evidence>
<dbReference type="RefSeq" id="WP_109250095.1">
    <property type="nucleotide sequence ID" value="NZ_QCXQ01000002.1"/>
</dbReference>
<dbReference type="SUPFAM" id="SSF46689">
    <property type="entry name" value="Homeodomain-like"/>
    <property type="match status" value="1"/>
</dbReference>
<feature type="DNA-binding region" description="H-T-H motif" evidence="2">
    <location>
        <begin position="30"/>
        <end position="49"/>
    </location>
</feature>
<dbReference type="InterPro" id="IPR009057">
    <property type="entry name" value="Homeodomain-like_sf"/>
</dbReference>
<comment type="caution">
    <text evidence="4">The sequence shown here is derived from an EMBL/GenBank/DDBJ whole genome shotgun (WGS) entry which is preliminary data.</text>
</comment>
<keyword evidence="5" id="KW-1185">Reference proteome</keyword>
<accession>A0A2V1N078</accession>
<reference evidence="4 5" key="1">
    <citation type="journal article" date="2018" name="Int. J. Syst. Evol. Microbiol.">
        <title>Lactobacillus bambusae sp. nov., isolated from a traditional fermented Ma-bamboo shoots of Taiwan.</title>
        <authorList>
            <person name="Wang L.-T."/>
        </authorList>
    </citation>
    <scope>NUCLEOTIDE SEQUENCE [LARGE SCALE GENOMIC DNA]</scope>
    <source>
        <strain evidence="4 5">BS-W1</strain>
    </source>
</reference>